<organism evidence="2 3">
    <name type="scientific">Synaphobranchus kaupii</name>
    <name type="common">Kaup's arrowtooth eel</name>
    <dbReference type="NCBI Taxonomy" id="118154"/>
    <lineage>
        <taxon>Eukaryota</taxon>
        <taxon>Metazoa</taxon>
        <taxon>Chordata</taxon>
        <taxon>Craniata</taxon>
        <taxon>Vertebrata</taxon>
        <taxon>Euteleostomi</taxon>
        <taxon>Actinopterygii</taxon>
        <taxon>Neopterygii</taxon>
        <taxon>Teleostei</taxon>
        <taxon>Anguilliformes</taxon>
        <taxon>Synaphobranchidae</taxon>
        <taxon>Synaphobranchus</taxon>
    </lineage>
</organism>
<reference evidence="2" key="1">
    <citation type="journal article" date="2023" name="Science">
        <title>Genome structures resolve the early diversification of teleost fishes.</title>
        <authorList>
            <person name="Parey E."/>
            <person name="Louis A."/>
            <person name="Montfort J."/>
            <person name="Bouchez O."/>
            <person name="Roques C."/>
            <person name="Iampietro C."/>
            <person name="Lluch J."/>
            <person name="Castinel A."/>
            <person name="Donnadieu C."/>
            <person name="Desvignes T."/>
            <person name="Floi Bucao C."/>
            <person name="Jouanno E."/>
            <person name="Wen M."/>
            <person name="Mejri S."/>
            <person name="Dirks R."/>
            <person name="Jansen H."/>
            <person name="Henkel C."/>
            <person name="Chen W.J."/>
            <person name="Zahm M."/>
            <person name="Cabau C."/>
            <person name="Klopp C."/>
            <person name="Thompson A.W."/>
            <person name="Robinson-Rechavi M."/>
            <person name="Braasch I."/>
            <person name="Lecointre G."/>
            <person name="Bobe J."/>
            <person name="Postlethwait J.H."/>
            <person name="Berthelot C."/>
            <person name="Roest Crollius H."/>
            <person name="Guiguen Y."/>
        </authorList>
    </citation>
    <scope>NUCLEOTIDE SEQUENCE</scope>
    <source>
        <strain evidence="2">WJC10195</strain>
    </source>
</reference>
<dbReference type="AlphaFoldDB" id="A0A9Q1EJG7"/>
<keyword evidence="3" id="KW-1185">Reference proteome</keyword>
<feature type="region of interest" description="Disordered" evidence="1">
    <location>
        <begin position="194"/>
        <end position="213"/>
    </location>
</feature>
<evidence type="ECO:0000256" key="1">
    <source>
        <dbReference type="SAM" id="MobiDB-lite"/>
    </source>
</evidence>
<sequence>MHCGTGWGQIIALSSCLEKADRPVDGVPECILLFLSKHSSVGRWRGPPTETPGLAALVSVIKECERATSRDALRAALVPPPRPDSQPVRARVSLGWSVPSWLGLRGPRPAPPRSAAFLAPPLGGFTVDIAPLPHPSSPCLPANLRRLSPNIFPAKVSGTTGHFHQQEIPERLISACSPPHTGWLFSCRLTYTSSGSHSSHPTSSPISAEPETRGVERALPELSRVQSSETDAQGVAAHSLFKQDTPVFRLAAWRCWRDPAGPFPCSAARVPALFLTDSSPRARLRGASFPFQSAGPFSERHFNPPVRYIIHPPSERRHPPPLRAENSDSVWSPGPSARLNFLASARPVSRGRPRQPRPPAERHRLKSESAEKSTGL</sequence>
<gene>
    <name evidence="2" type="ORF">SKAU_G00345550</name>
</gene>
<dbReference type="Proteomes" id="UP001152622">
    <property type="component" value="Chromosome 16"/>
</dbReference>
<protein>
    <submittedName>
        <fullName evidence="2">Uncharacterized protein</fullName>
    </submittedName>
</protein>
<comment type="caution">
    <text evidence="2">The sequence shown here is derived from an EMBL/GenBank/DDBJ whole genome shotgun (WGS) entry which is preliminary data.</text>
</comment>
<feature type="compositionally biased region" description="Basic and acidic residues" evidence="1">
    <location>
        <begin position="359"/>
        <end position="376"/>
    </location>
</feature>
<evidence type="ECO:0000313" key="2">
    <source>
        <dbReference type="EMBL" id="KAJ8339922.1"/>
    </source>
</evidence>
<dbReference type="EMBL" id="JAINUF010000016">
    <property type="protein sequence ID" value="KAJ8339922.1"/>
    <property type="molecule type" value="Genomic_DNA"/>
</dbReference>
<feature type="compositionally biased region" description="Low complexity" evidence="1">
    <location>
        <begin position="194"/>
        <end position="207"/>
    </location>
</feature>
<proteinExistence type="predicted"/>
<evidence type="ECO:0000313" key="3">
    <source>
        <dbReference type="Proteomes" id="UP001152622"/>
    </source>
</evidence>
<name>A0A9Q1EJG7_SYNKA</name>
<feature type="region of interest" description="Disordered" evidence="1">
    <location>
        <begin position="305"/>
        <end position="376"/>
    </location>
</feature>
<accession>A0A9Q1EJG7</accession>